<dbReference type="InterPro" id="IPR029056">
    <property type="entry name" value="Ribokinase-like"/>
</dbReference>
<dbReference type="NCBIfam" id="TIGR04382">
    <property type="entry name" value="myo_inos_iolC_N"/>
    <property type="match status" value="1"/>
</dbReference>
<evidence type="ECO:0000256" key="4">
    <source>
        <dbReference type="ARBA" id="ARBA00022777"/>
    </source>
</evidence>
<gene>
    <name evidence="7" type="primary">iolC</name>
    <name evidence="7" type="ORF">EGN73_17145</name>
</gene>
<dbReference type="Gene3D" id="2.20.150.10">
    <property type="entry name" value="putative 5-dehydro-2- deoxygluconokinase"/>
    <property type="match status" value="1"/>
</dbReference>
<accession>A0A951IZ49</accession>
<comment type="caution">
    <text evidence="7">The sequence shown here is derived from an EMBL/GenBank/DDBJ whole genome shotgun (WGS) entry which is preliminary data.</text>
</comment>
<protein>
    <submittedName>
        <fullName evidence="7">5-dehydro-2-deoxygluconokinase</fullName>
        <ecNumber evidence="7">2.7.1.92</ecNumber>
    </submittedName>
</protein>
<keyword evidence="8" id="KW-1185">Reference proteome</keyword>
<keyword evidence="4" id="KW-0418">Kinase</keyword>
<dbReference type="InterPro" id="IPR050306">
    <property type="entry name" value="PfkB_Carbo_kinase"/>
</dbReference>
<organism evidence="7 8">
    <name type="scientific">Arthrospiribacter ruber</name>
    <dbReference type="NCBI Taxonomy" id="2487934"/>
    <lineage>
        <taxon>Bacteria</taxon>
        <taxon>Pseudomonadati</taxon>
        <taxon>Bacteroidota</taxon>
        <taxon>Cytophagia</taxon>
        <taxon>Cytophagales</taxon>
        <taxon>Cyclobacteriaceae</taxon>
        <taxon>Arthrospiribacter</taxon>
    </lineage>
</organism>
<name>A0A951IZ49_9BACT</name>
<sequence length="339" mass="36964">MEKMGYNMDVLTIGRSSIDLYSQQVGADFVDIKGFDAFVGGSPLNIATGCSRLGLKTALFTGVGQDKVGDFILNFLKNEKIITEYIPFIPGARSSAVILGIQPPDKFPLVYYRDNCADSKITIDHAMRVPYEKFRLIEVSGTALNIEPTRSTVFFAIEQANKHHLPTVLDIDFRADQWHDVRAFGLNIRAILPKIKIAIGTEEEILAAMLKDPSQVTIEHQQISAPTITGDIELAINEILALGVEILLVKRGSNGVSIYEANGRVTEVPGFPVVPLNVLGAGDAFASGFIYGFLNGWTLYKACRMGNASGAQVVLQPGCANFMPTLEESLQFIEENGGF</sequence>
<keyword evidence="3" id="KW-0547">Nucleotide-binding</keyword>
<dbReference type="PROSITE" id="PS00583">
    <property type="entry name" value="PFKB_KINASES_1"/>
    <property type="match status" value="1"/>
</dbReference>
<evidence type="ECO:0000256" key="3">
    <source>
        <dbReference type="ARBA" id="ARBA00022741"/>
    </source>
</evidence>
<dbReference type="InterPro" id="IPR002173">
    <property type="entry name" value="Carboh/pur_kinase_PfkB_CS"/>
</dbReference>
<dbReference type="Proteomes" id="UP000727490">
    <property type="component" value="Unassembled WGS sequence"/>
</dbReference>
<dbReference type="AlphaFoldDB" id="A0A951IZ49"/>
<dbReference type="EMBL" id="RPHB01000008">
    <property type="protein sequence ID" value="MBW3469528.1"/>
    <property type="molecule type" value="Genomic_DNA"/>
</dbReference>
<dbReference type="InterPro" id="IPR030830">
    <property type="entry name" value="Myo_inos_IolC"/>
</dbReference>
<evidence type="ECO:0000313" key="8">
    <source>
        <dbReference type="Proteomes" id="UP000727490"/>
    </source>
</evidence>
<evidence type="ECO:0000256" key="2">
    <source>
        <dbReference type="ARBA" id="ARBA00022679"/>
    </source>
</evidence>
<evidence type="ECO:0000259" key="6">
    <source>
        <dbReference type="Pfam" id="PF00294"/>
    </source>
</evidence>
<comment type="similarity">
    <text evidence="1">Belongs to the carbohydrate kinase PfkB family.</text>
</comment>
<dbReference type="InterPro" id="IPR011611">
    <property type="entry name" value="PfkB_dom"/>
</dbReference>
<dbReference type="GO" id="GO:0047590">
    <property type="term" value="F:5-dehydro-2-deoxygluconokinase activity"/>
    <property type="evidence" value="ECO:0007669"/>
    <property type="project" value="UniProtKB-EC"/>
</dbReference>
<dbReference type="GO" id="GO:0005524">
    <property type="term" value="F:ATP binding"/>
    <property type="evidence" value="ECO:0007669"/>
    <property type="project" value="UniProtKB-KW"/>
</dbReference>
<dbReference type="EC" id="2.7.1.92" evidence="7"/>
<keyword evidence="5" id="KW-0067">ATP-binding</keyword>
<dbReference type="Pfam" id="PF00294">
    <property type="entry name" value="PfkB"/>
    <property type="match status" value="1"/>
</dbReference>
<dbReference type="CDD" id="cd01166">
    <property type="entry name" value="KdgK"/>
    <property type="match status" value="1"/>
</dbReference>
<dbReference type="PROSITE" id="PS00584">
    <property type="entry name" value="PFKB_KINASES_2"/>
    <property type="match status" value="1"/>
</dbReference>
<dbReference type="Gene3D" id="3.40.1190.20">
    <property type="match status" value="1"/>
</dbReference>
<dbReference type="RefSeq" id="WP_246611641.1">
    <property type="nucleotide sequence ID" value="NZ_RPHB01000008.1"/>
</dbReference>
<evidence type="ECO:0000256" key="1">
    <source>
        <dbReference type="ARBA" id="ARBA00010688"/>
    </source>
</evidence>
<dbReference type="InterPro" id="IPR023314">
    <property type="entry name" value="Myo_inos_IolC-like_sf"/>
</dbReference>
<feature type="domain" description="Carbohydrate kinase PfkB" evidence="6">
    <location>
        <begin position="9"/>
        <end position="325"/>
    </location>
</feature>
<evidence type="ECO:0000256" key="5">
    <source>
        <dbReference type="ARBA" id="ARBA00022840"/>
    </source>
</evidence>
<dbReference type="PANTHER" id="PTHR43085:SF49">
    <property type="entry name" value="5-DEHYDRO-2-DEOXYGLUCONOKINASE"/>
    <property type="match status" value="1"/>
</dbReference>
<keyword evidence="2 7" id="KW-0808">Transferase</keyword>
<dbReference type="SUPFAM" id="SSF53613">
    <property type="entry name" value="Ribokinase-like"/>
    <property type="match status" value="1"/>
</dbReference>
<evidence type="ECO:0000313" key="7">
    <source>
        <dbReference type="EMBL" id="MBW3469528.1"/>
    </source>
</evidence>
<proteinExistence type="inferred from homology"/>
<reference evidence="7 8" key="1">
    <citation type="journal article" date="2020" name="Syst. Appl. Microbiol.">
        <title>Arthrospiribacter ruber gen. nov., sp. nov., a novel bacterium isolated from Arthrospira cultures.</title>
        <authorList>
            <person name="Waleron M."/>
            <person name="Misztak A."/>
            <person name="Waleron M.M."/>
            <person name="Furmaniak M."/>
            <person name="Mrozik A."/>
            <person name="Waleron K."/>
        </authorList>
    </citation>
    <scope>NUCLEOTIDE SEQUENCE [LARGE SCALE GENOMIC DNA]</scope>
    <source>
        <strain evidence="7 8">DPMB0001</strain>
    </source>
</reference>
<dbReference type="PANTHER" id="PTHR43085">
    <property type="entry name" value="HEXOKINASE FAMILY MEMBER"/>
    <property type="match status" value="1"/>
</dbReference>